<comment type="caution">
    <text evidence="1">The sequence shown here is derived from an EMBL/GenBank/DDBJ whole genome shotgun (WGS) entry which is preliminary data.</text>
</comment>
<dbReference type="Pfam" id="PF15889">
    <property type="entry name" value="DUF4738"/>
    <property type="match status" value="1"/>
</dbReference>
<protein>
    <recommendedName>
        <fullName evidence="2">Lipoprotein</fullName>
    </recommendedName>
</protein>
<name>J9FVH0_9ZZZZ</name>
<sequence>MLVGVIMLLLSACSSSTKSSLATQEAQMQENVQPDGLQRMQVSEVTTKVSFRGKVYHSTVVRKPDESLPKVINEQGEKFVDNRIILTLTCDGKTVLHRTFTKESFASLVDAKFMKHALLEGVVLDEPSAQGIVYAASVGYPQSDLYVPLRLTVTPDGNLTISKDDLMDDWHKEDL</sequence>
<accession>J9FVH0</accession>
<organism evidence="1">
    <name type="scientific">gut metagenome</name>
    <dbReference type="NCBI Taxonomy" id="749906"/>
    <lineage>
        <taxon>unclassified sequences</taxon>
        <taxon>metagenomes</taxon>
        <taxon>organismal metagenomes</taxon>
    </lineage>
</organism>
<proteinExistence type="predicted"/>
<evidence type="ECO:0000313" key="1">
    <source>
        <dbReference type="EMBL" id="EJW98513.1"/>
    </source>
</evidence>
<dbReference type="Gene3D" id="2.40.128.510">
    <property type="entry name" value="Protein of unknown function DUF4738"/>
    <property type="match status" value="1"/>
</dbReference>
<dbReference type="AlphaFoldDB" id="J9FVH0"/>
<evidence type="ECO:0008006" key="2">
    <source>
        <dbReference type="Google" id="ProtNLM"/>
    </source>
</evidence>
<gene>
    <name evidence="1" type="ORF">EVA_13378</name>
</gene>
<dbReference type="InterPro" id="IPR031762">
    <property type="entry name" value="DUF4738"/>
</dbReference>
<reference evidence="1" key="1">
    <citation type="journal article" date="2012" name="PLoS ONE">
        <title>Gene sets for utilization of primary and secondary nutrition supplies in the distal gut of endangered iberian lynx.</title>
        <authorList>
            <person name="Alcaide M."/>
            <person name="Messina E."/>
            <person name="Richter M."/>
            <person name="Bargiela R."/>
            <person name="Peplies J."/>
            <person name="Huws S.A."/>
            <person name="Newbold C.J."/>
            <person name="Golyshin P.N."/>
            <person name="Simon M.A."/>
            <person name="Lopez G."/>
            <person name="Yakimov M.M."/>
            <person name="Ferrer M."/>
        </authorList>
    </citation>
    <scope>NUCLEOTIDE SEQUENCE</scope>
</reference>
<dbReference type="EMBL" id="AMCI01004226">
    <property type="protein sequence ID" value="EJW98513.1"/>
    <property type="molecule type" value="Genomic_DNA"/>
</dbReference>